<dbReference type="CDD" id="cd07344">
    <property type="entry name" value="M48_yhfN_like"/>
    <property type="match status" value="1"/>
</dbReference>
<dbReference type="InterPro" id="IPR053136">
    <property type="entry name" value="UTP_pyrophosphatase-like"/>
</dbReference>
<reference evidence="4 5" key="1">
    <citation type="journal article" date="2019" name="Nat. Med.">
        <title>A library of human gut bacterial isolates paired with longitudinal multiomics data enables mechanistic microbiome research.</title>
        <authorList>
            <person name="Poyet M."/>
            <person name="Groussin M."/>
            <person name="Gibbons S.M."/>
            <person name="Avila-Pacheco J."/>
            <person name="Jiang X."/>
            <person name="Kearney S.M."/>
            <person name="Perrotta A.R."/>
            <person name="Berdy B."/>
            <person name="Zhao S."/>
            <person name="Lieberman T.D."/>
            <person name="Swanson P.K."/>
            <person name="Smith M."/>
            <person name="Roesemann S."/>
            <person name="Alexander J.E."/>
            <person name="Rich S.A."/>
            <person name="Livny J."/>
            <person name="Vlamakis H."/>
            <person name="Clish C."/>
            <person name="Bullock K."/>
            <person name="Deik A."/>
            <person name="Scott J."/>
            <person name="Pierce K.A."/>
            <person name="Xavier R.J."/>
            <person name="Alm E.J."/>
        </authorList>
    </citation>
    <scope>NUCLEOTIDE SEQUENCE [LARGE SCALE GENOMIC DNA]</scope>
    <source>
        <strain evidence="2 4">BIOML-A4</strain>
        <strain evidence="3 5">BIOML-A5</strain>
    </source>
</reference>
<dbReference type="OrthoDB" id="9811177at2"/>
<evidence type="ECO:0000313" key="2">
    <source>
        <dbReference type="EMBL" id="MSA88041.1"/>
    </source>
</evidence>
<proteinExistence type="predicted"/>
<dbReference type="AlphaFoldDB" id="A0A6N7S2F0"/>
<dbReference type="Gene3D" id="3.30.2010.10">
    <property type="entry name" value="Metalloproteases ('zincins'), catalytic domain"/>
    <property type="match status" value="1"/>
</dbReference>
<evidence type="ECO:0000313" key="5">
    <source>
        <dbReference type="Proteomes" id="UP000480929"/>
    </source>
</evidence>
<feature type="domain" description="YgjP-like metallopeptidase" evidence="1">
    <location>
        <begin position="29"/>
        <end position="233"/>
    </location>
</feature>
<dbReference type="EMBL" id="WKPJ01000002">
    <property type="protein sequence ID" value="MSA88041.1"/>
    <property type="molecule type" value="Genomic_DNA"/>
</dbReference>
<keyword evidence="5" id="KW-1185">Reference proteome</keyword>
<evidence type="ECO:0000259" key="1">
    <source>
        <dbReference type="Pfam" id="PF01863"/>
    </source>
</evidence>
<dbReference type="Proteomes" id="UP000480929">
    <property type="component" value="Unassembled WGS sequence"/>
</dbReference>
<dbReference type="PANTHER" id="PTHR30399:SF1">
    <property type="entry name" value="UTP PYROPHOSPHATASE"/>
    <property type="match status" value="1"/>
</dbReference>
<name>A0A6N7S2F0_9FIRM</name>
<dbReference type="Proteomes" id="UP000433575">
    <property type="component" value="Unassembled WGS sequence"/>
</dbReference>
<accession>A0A6N7S2F0</accession>
<dbReference type="Pfam" id="PF01863">
    <property type="entry name" value="YgjP-like"/>
    <property type="match status" value="1"/>
</dbReference>
<comment type="caution">
    <text evidence="2">The sequence shown here is derived from an EMBL/GenBank/DDBJ whole genome shotgun (WGS) entry which is preliminary data.</text>
</comment>
<sequence length="236" mass="27096">MNPKRSAAMESLNINGKILRVSVQRKPIRNLILRLKSPDELLISAPYACSNAEIQRFVEAKRSWIEAHTEKLARRQAQQSRPASGKIAVYGKPVELQWVIGKGKARLQPDRLILYGADACPETKQRAFDQFAKSSLEAEVERLRPKWDQVIADYHLAAPAIHYRRMTSRWGSCIPAKSKITLNLNLIHYPLACVNSVLWHEYAHLIVPNHSQRFYTVIRHHMPDYDTWKALLNGDL</sequence>
<organism evidence="2 4">
    <name type="scientific">Holdemania massiliensis</name>
    <dbReference type="NCBI Taxonomy" id="1468449"/>
    <lineage>
        <taxon>Bacteria</taxon>
        <taxon>Bacillati</taxon>
        <taxon>Bacillota</taxon>
        <taxon>Erysipelotrichia</taxon>
        <taxon>Erysipelotrichales</taxon>
        <taxon>Erysipelotrichaceae</taxon>
        <taxon>Holdemania</taxon>
    </lineage>
</organism>
<dbReference type="PANTHER" id="PTHR30399">
    <property type="entry name" value="UNCHARACTERIZED PROTEIN YGJP"/>
    <property type="match status" value="1"/>
</dbReference>
<evidence type="ECO:0000313" key="4">
    <source>
        <dbReference type="Proteomes" id="UP000433575"/>
    </source>
</evidence>
<protein>
    <submittedName>
        <fullName evidence="2">DUF45 domain-containing protein</fullName>
    </submittedName>
</protein>
<evidence type="ECO:0000313" key="3">
    <source>
        <dbReference type="EMBL" id="MSC34657.1"/>
    </source>
</evidence>
<gene>
    <name evidence="3" type="ORF">GKD88_16130</name>
    <name evidence="2" type="ORF">GKE08_01670</name>
</gene>
<dbReference type="InterPro" id="IPR002725">
    <property type="entry name" value="YgjP-like_metallopeptidase"/>
</dbReference>
<dbReference type="EMBL" id="WKPI01000040">
    <property type="protein sequence ID" value="MSC34657.1"/>
    <property type="molecule type" value="Genomic_DNA"/>
</dbReference>